<accession>B6K1Q2</accession>
<evidence type="ECO:0000313" key="5">
    <source>
        <dbReference type="EMBL" id="EEB07083.1"/>
    </source>
</evidence>
<evidence type="ECO:0000256" key="4">
    <source>
        <dbReference type="RuleBase" id="RU363018"/>
    </source>
</evidence>
<dbReference type="HOGENOM" id="CLU_038505_0_3_1"/>
<evidence type="ECO:0000313" key="7">
    <source>
        <dbReference type="Proteomes" id="UP000001744"/>
    </source>
</evidence>
<dbReference type="InterPro" id="IPR018520">
    <property type="entry name" value="UPP_synth-like_CS"/>
</dbReference>
<dbReference type="GO" id="GO:0005783">
    <property type="term" value="C:endoplasmic reticulum"/>
    <property type="evidence" value="ECO:0000318"/>
    <property type="project" value="GO_Central"/>
</dbReference>
<dbReference type="Pfam" id="PF01255">
    <property type="entry name" value="Prenyltransf"/>
    <property type="match status" value="1"/>
</dbReference>
<dbReference type="PROSITE" id="PS01066">
    <property type="entry name" value="UPP_SYNTHASE"/>
    <property type="match status" value="1"/>
</dbReference>
<dbReference type="InterPro" id="IPR001441">
    <property type="entry name" value="UPP_synth-like"/>
</dbReference>
<dbReference type="GO" id="GO:1904423">
    <property type="term" value="C:dehydrodolichyl diphosphate synthase complex"/>
    <property type="evidence" value="ECO:0000318"/>
    <property type="project" value="GO_Central"/>
</dbReference>
<evidence type="ECO:0000256" key="3">
    <source>
        <dbReference type="ARBA" id="ARBA00022842"/>
    </source>
</evidence>
<dbReference type="NCBIfam" id="TIGR00055">
    <property type="entry name" value="uppS"/>
    <property type="match status" value="1"/>
</dbReference>
<keyword evidence="2 4" id="KW-0808">Transferase</keyword>
<comment type="similarity">
    <text evidence="1 4">Belongs to the UPP synthase family.</text>
</comment>
<dbReference type="EC" id="2.5.1.-" evidence="4"/>
<evidence type="ECO:0000313" key="6">
    <source>
        <dbReference type="JaponicusDB" id="SJAG_02163"/>
    </source>
</evidence>
<dbReference type="JaponicusDB" id="SJAG_02163">
    <property type="gene designation" value="rer2"/>
</dbReference>
<dbReference type="FunFam" id="3.40.1180.10:FF:000005">
    <property type="entry name" value="Alkyl transferase"/>
    <property type="match status" value="1"/>
</dbReference>
<dbReference type="eggNOG" id="KOG1602">
    <property type="taxonomic scope" value="Eukaryota"/>
</dbReference>
<gene>
    <name evidence="6" type="primary">rer2</name>
    <name evidence="5" type="ORF">SJAG_02163</name>
</gene>
<dbReference type="InterPro" id="IPR036424">
    <property type="entry name" value="UPP_synth-like_sf"/>
</dbReference>
<dbReference type="OMA" id="FDRRDLW"/>
<dbReference type="GO" id="GO:0043048">
    <property type="term" value="P:dolichyl monophosphate biosynthetic process"/>
    <property type="evidence" value="ECO:0007669"/>
    <property type="project" value="EnsemblFungi"/>
</dbReference>
<keyword evidence="3" id="KW-0460">Magnesium</keyword>
<dbReference type="Gene3D" id="3.40.1180.10">
    <property type="entry name" value="Decaprenyl diphosphate synthase-like"/>
    <property type="match status" value="1"/>
</dbReference>
<evidence type="ECO:0000256" key="2">
    <source>
        <dbReference type="ARBA" id="ARBA00022679"/>
    </source>
</evidence>
<dbReference type="GeneID" id="7052092"/>
<dbReference type="EMBL" id="KE651166">
    <property type="protein sequence ID" value="EEB07083.1"/>
    <property type="molecule type" value="Genomic_DNA"/>
</dbReference>
<dbReference type="HAMAP" id="MF_01139">
    <property type="entry name" value="ISPT"/>
    <property type="match status" value="1"/>
</dbReference>
<dbReference type="AlphaFoldDB" id="B6K1Q2"/>
<organism evidence="5 7">
    <name type="scientific">Schizosaccharomyces japonicus (strain yFS275 / FY16936)</name>
    <name type="common">Fission yeast</name>
    <dbReference type="NCBI Taxonomy" id="402676"/>
    <lineage>
        <taxon>Eukaryota</taxon>
        <taxon>Fungi</taxon>
        <taxon>Dikarya</taxon>
        <taxon>Ascomycota</taxon>
        <taxon>Taphrinomycotina</taxon>
        <taxon>Schizosaccharomycetes</taxon>
        <taxon>Schizosaccharomycetales</taxon>
        <taxon>Schizosaccharomycetaceae</taxon>
        <taxon>Schizosaccharomyces</taxon>
    </lineage>
</organism>
<evidence type="ECO:0000256" key="1">
    <source>
        <dbReference type="ARBA" id="ARBA00005432"/>
    </source>
</evidence>
<dbReference type="CDD" id="cd00475">
    <property type="entry name" value="Cis_IPPS"/>
    <property type="match status" value="1"/>
</dbReference>
<dbReference type="OrthoDB" id="4173905at2759"/>
<dbReference type="GO" id="GO:0045547">
    <property type="term" value="F:ditrans,polycis-polyprenyl diphosphate synthase [(2E,6E)-farnesyl diphosphate specific] activity"/>
    <property type="evidence" value="ECO:0007669"/>
    <property type="project" value="EnsemblFungi"/>
</dbReference>
<proteinExistence type="inferred from homology"/>
<dbReference type="PANTHER" id="PTHR10291">
    <property type="entry name" value="DEHYDRODOLICHYL DIPHOSPHATE SYNTHASE FAMILY MEMBER"/>
    <property type="match status" value="1"/>
</dbReference>
<dbReference type="RefSeq" id="XP_002173376.1">
    <property type="nucleotide sequence ID" value="XM_002173340.2"/>
</dbReference>
<reference evidence="5 7" key="1">
    <citation type="journal article" date="2011" name="Science">
        <title>Comparative functional genomics of the fission yeasts.</title>
        <authorList>
            <person name="Rhind N."/>
            <person name="Chen Z."/>
            <person name="Yassour M."/>
            <person name="Thompson D.A."/>
            <person name="Haas B.J."/>
            <person name="Habib N."/>
            <person name="Wapinski I."/>
            <person name="Roy S."/>
            <person name="Lin M.F."/>
            <person name="Heiman D.I."/>
            <person name="Young S.K."/>
            <person name="Furuya K."/>
            <person name="Guo Y."/>
            <person name="Pidoux A."/>
            <person name="Chen H.M."/>
            <person name="Robbertse B."/>
            <person name="Goldberg J.M."/>
            <person name="Aoki K."/>
            <person name="Bayne E.H."/>
            <person name="Berlin A.M."/>
            <person name="Desjardins C.A."/>
            <person name="Dobbs E."/>
            <person name="Dukaj L."/>
            <person name="Fan L."/>
            <person name="FitzGerald M.G."/>
            <person name="French C."/>
            <person name="Gujja S."/>
            <person name="Hansen K."/>
            <person name="Keifenheim D."/>
            <person name="Levin J.Z."/>
            <person name="Mosher R.A."/>
            <person name="Mueller C.A."/>
            <person name="Pfiffner J."/>
            <person name="Priest M."/>
            <person name="Russ C."/>
            <person name="Smialowska A."/>
            <person name="Swoboda P."/>
            <person name="Sykes S.M."/>
            <person name="Vaughn M."/>
            <person name="Vengrova S."/>
            <person name="Yoder R."/>
            <person name="Zeng Q."/>
            <person name="Allshire R."/>
            <person name="Baulcombe D."/>
            <person name="Birren B.W."/>
            <person name="Brown W."/>
            <person name="Ekwall K."/>
            <person name="Kellis M."/>
            <person name="Leatherwood J."/>
            <person name="Levin H."/>
            <person name="Margalit H."/>
            <person name="Martienssen R."/>
            <person name="Nieduszynski C.A."/>
            <person name="Spatafora J.W."/>
            <person name="Friedman N."/>
            <person name="Dalgaard J.Z."/>
            <person name="Baumann P."/>
            <person name="Niki H."/>
            <person name="Regev A."/>
            <person name="Nusbaum C."/>
        </authorList>
    </citation>
    <scope>NUCLEOTIDE SEQUENCE [LARGE SCALE GENOMIC DNA]</scope>
    <source>
        <strain evidence="7">yFS275 / FY16936</strain>
    </source>
</reference>
<dbReference type="GO" id="GO:0005811">
    <property type="term" value="C:lipid droplet"/>
    <property type="evidence" value="ECO:0000318"/>
    <property type="project" value="GO_Central"/>
</dbReference>
<dbReference type="GO" id="GO:0016020">
    <property type="term" value="C:membrane"/>
    <property type="evidence" value="ECO:0000318"/>
    <property type="project" value="GO_Central"/>
</dbReference>
<sequence length="265" mass="31151">MGNLMEWLKNCPPLQWAEDKFEDLMVNIIRCSSVPQHIGFVMDGNRRWARQHRMETAEGHSLGFETLKDLLRVCLRLGVKEVSAFGFSLENFKRSKYEVDMIMEIAKSSLAQICSHGDLVDQYNIRIRVVGDLDRLPDDLHEQFVKIMKRTEKNTGATLNLCFPYTSRYEITQSLQRLVKKAEDGRLTPDEIDEKVFEKCLLITDSHPLDILVRTSGVKRLSDFMLWQCHENTDIQFVRNYWPDFKVWRFLPMILRYQIDQKAKS</sequence>
<protein>
    <recommendedName>
        <fullName evidence="4">Alkyl transferase</fullName>
        <ecNumber evidence="4">2.5.1.-</ecNumber>
    </recommendedName>
</protein>
<dbReference type="VEuPathDB" id="FungiDB:SJAG_02163"/>
<dbReference type="SUPFAM" id="SSF64005">
    <property type="entry name" value="Undecaprenyl diphosphate synthase"/>
    <property type="match status" value="1"/>
</dbReference>
<keyword evidence="7" id="KW-1185">Reference proteome</keyword>
<dbReference type="Proteomes" id="UP000001744">
    <property type="component" value="Unassembled WGS sequence"/>
</dbReference>
<dbReference type="PANTHER" id="PTHR10291:SF43">
    <property type="entry name" value="DEHYDRODOLICHYL DIPHOSPHATE SYNTHASE COMPLEX SUBUNIT DHDDS"/>
    <property type="match status" value="1"/>
</dbReference>
<name>B6K1Q2_SCHJY</name>
<dbReference type="STRING" id="402676.B6K1Q2"/>